<accession>A0A0F6TV30</accession>
<dbReference type="EMBL" id="CP011132">
    <property type="protein sequence ID" value="AKE59109.1"/>
    <property type="molecule type" value="Genomic_DNA"/>
</dbReference>
<organism evidence="2 3">
    <name type="scientific">Citrobacter amalonaticus Y19</name>
    <dbReference type="NCBI Taxonomy" id="1261127"/>
    <lineage>
        <taxon>Bacteria</taxon>
        <taxon>Pseudomonadati</taxon>
        <taxon>Pseudomonadota</taxon>
        <taxon>Gammaproteobacteria</taxon>
        <taxon>Enterobacterales</taxon>
        <taxon>Enterobacteriaceae</taxon>
        <taxon>Citrobacter</taxon>
    </lineage>
</organism>
<dbReference type="Proteomes" id="UP000034085">
    <property type="component" value="Chromosome"/>
</dbReference>
<dbReference type="RefSeq" id="WP_046481533.1">
    <property type="nucleotide sequence ID" value="NZ_CP011132.1"/>
</dbReference>
<dbReference type="AlphaFoldDB" id="A0A0F6TV30"/>
<gene>
    <name evidence="2" type="ORF">F384_11180</name>
</gene>
<reference evidence="2 3" key="1">
    <citation type="journal article" date="2013" name="Appl. Microbiol. Biotechnol.">
        <title>Glycerol assimilation and production of 1,3-propanediol by Citrobacter amalonaticus Y19.</title>
        <authorList>
            <person name="Ainala S.K."/>
            <person name="Ashok S."/>
            <person name="Ko Y."/>
            <person name="Park S."/>
        </authorList>
    </citation>
    <scope>NUCLEOTIDE SEQUENCE [LARGE SCALE GENOMIC DNA]</scope>
    <source>
        <strain evidence="2 3">Y19</strain>
    </source>
</reference>
<evidence type="ECO:0000313" key="2">
    <source>
        <dbReference type="EMBL" id="AKE59109.1"/>
    </source>
</evidence>
<proteinExistence type="predicted"/>
<feature type="signal peptide" evidence="1">
    <location>
        <begin position="1"/>
        <end position="23"/>
    </location>
</feature>
<feature type="chain" id="PRO_5002510215" description="Lipoprotein" evidence="1">
    <location>
        <begin position="24"/>
        <end position="239"/>
    </location>
</feature>
<dbReference type="OrthoDB" id="6884118at2"/>
<evidence type="ECO:0000313" key="3">
    <source>
        <dbReference type="Proteomes" id="UP000034085"/>
    </source>
</evidence>
<dbReference type="PATRIC" id="fig|1261127.3.peg.2330"/>
<evidence type="ECO:0000256" key="1">
    <source>
        <dbReference type="SAM" id="SignalP"/>
    </source>
</evidence>
<keyword evidence="1" id="KW-0732">Signal</keyword>
<dbReference type="KEGG" id="cama:F384_11180"/>
<sequence>MALTKVMILITLSVISISVNSYAGECTIKSCNGLMLPASTQKFISKGYEDIEIKEINNNRYLFLSSRNDVNKCSVVFKIDDNKIESAPSAGESGSVCNVSEINGNVVSSYRDQGMWFDDVYLVSSGKHWTLLFSDSCTDCQQIKRKYYKNGIENHTELLSGGDNYSSRKPLKGVITVQKSSLYSQSDEHKKIKSYLIKGDTFILTDMSEDGDFYQINYTSQSGKSSLYWIKPDSFDLKK</sequence>
<dbReference type="HOGENOM" id="CLU_1155589_0_0_6"/>
<name>A0A0F6TV30_CITAM</name>
<protein>
    <recommendedName>
        <fullName evidence="4">Lipoprotein</fullName>
    </recommendedName>
</protein>
<evidence type="ECO:0008006" key="4">
    <source>
        <dbReference type="Google" id="ProtNLM"/>
    </source>
</evidence>